<evidence type="ECO:0000313" key="1">
    <source>
        <dbReference type="EMBL" id="MBL0394327.1"/>
    </source>
</evidence>
<dbReference type="InterPro" id="IPR010183">
    <property type="entry name" value="Phage_lambda_Bet"/>
</dbReference>
<keyword evidence="2" id="KW-1185">Reference proteome</keyword>
<organism evidence="1 2">
    <name type="scientific">Ramlibacter monticola</name>
    <dbReference type="NCBI Taxonomy" id="1926872"/>
    <lineage>
        <taxon>Bacteria</taxon>
        <taxon>Pseudomonadati</taxon>
        <taxon>Pseudomonadota</taxon>
        <taxon>Betaproteobacteria</taxon>
        <taxon>Burkholderiales</taxon>
        <taxon>Comamonadaceae</taxon>
        <taxon>Ramlibacter</taxon>
    </lineage>
</organism>
<protein>
    <submittedName>
        <fullName evidence="1">Phage recombination protein Bet</fullName>
    </submittedName>
</protein>
<dbReference type="NCBIfam" id="TIGR01913">
    <property type="entry name" value="bet_lambda"/>
    <property type="match status" value="1"/>
</dbReference>
<sequence>MTEIATLPTAPARPLTLVERTAAAFAVDPEKLLHTLRMTCFRTGPDKPQVTNEQMMALLIVREQYNLNPFTKELFAFDDKRGGIIPYVSVDGWSRIVNEHAQFDGMEFAWDEAQQAMTCIMWRKDRSHSTVVTEYMTECKRNTEPWTKSPRRMLRHKSLMQCARLAFGFAGIYDRDEAEVIRDGGLVAQAPVASTQRSHLKSVLAAAREHFAAPITDVEDASQAGDDDGPGGTVESLTAAILAAPDRDAATEILDRARSILSEDDLSELAANFSAAWDNV</sequence>
<dbReference type="InterPro" id="IPR018330">
    <property type="entry name" value="RecT_fam"/>
</dbReference>
<comment type="caution">
    <text evidence="1">The sequence shown here is derived from an EMBL/GenBank/DDBJ whole genome shotgun (WGS) entry which is preliminary data.</text>
</comment>
<dbReference type="EMBL" id="JAEQNE010000008">
    <property type="protein sequence ID" value="MBL0394327.1"/>
    <property type="molecule type" value="Genomic_DNA"/>
</dbReference>
<proteinExistence type="predicted"/>
<name>A0A936Z6P4_9BURK</name>
<reference evidence="1 2" key="1">
    <citation type="journal article" date="2017" name="Int. J. Syst. Evol. Microbiol.">
        <title>Ramlibacter monticola sp. nov., isolated from forest soil.</title>
        <authorList>
            <person name="Chaudhary D.K."/>
            <person name="Kim J."/>
        </authorList>
    </citation>
    <scope>NUCLEOTIDE SEQUENCE [LARGE SCALE GENOMIC DNA]</scope>
    <source>
        <strain evidence="1 2">KACC 19175</strain>
    </source>
</reference>
<evidence type="ECO:0000313" key="2">
    <source>
        <dbReference type="Proteomes" id="UP000599109"/>
    </source>
</evidence>
<accession>A0A936Z6P4</accession>
<dbReference type="GO" id="GO:0003677">
    <property type="term" value="F:DNA binding"/>
    <property type="evidence" value="ECO:0007669"/>
    <property type="project" value="InterPro"/>
</dbReference>
<dbReference type="AlphaFoldDB" id="A0A936Z6P4"/>
<dbReference type="Proteomes" id="UP000599109">
    <property type="component" value="Unassembled WGS sequence"/>
</dbReference>
<dbReference type="GO" id="GO:0006310">
    <property type="term" value="P:DNA recombination"/>
    <property type="evidence" value="ECO:0007669"/>
    <property type="project" value="InterPro"/>
</dbReference>
<gene>
    <name evidence="1" type="primary">bet</name>
    <name evidence="1" type="ORF">JJ685_24520</name>
</gene>
<dbReference type="Pfam" id="PF03837">
    <property type="entry name" value="RecT"/>
    <property type="match status" value="1"/>
</dbReference>